<keyword evidence="3" id="KW-0732">Signal</keyword>
<name>A0A2S0PB00_9NEIS</name>
<keyword evidence="4" id="KW-0472">Membrane</keyword>
<evidence type="ECO:0000313" key="7">
    <source>
        <dbReference type="EMBL" id="AVY94559.1"/>
    </source>
</evidence>
<evidence type="ECO:0000256" key="5">
    <source>
        <dbReference type="ARBA" id="ARBA00023139"/>
    </source>
</evidence>
<accession>A0A2S0PB00</accession>
<gene>
    <name evidence="7" type="ORF">DAI18_11290</name>
</gene>
<evidence type="ECO:0000256" key="1">
    <source>
        <dbReference type="ARBA" id="ARBA00010296"/>
    </source>
</evidence>
<dbReference type="Pfam" id="PF08085">
    <property type="entry name" value="Entericidin"/>
    <property type="match status" value="1"/>
</dbReference>
<dbReference type="KEGG" id="maer:DAI18_11290"/>
<dbReference type="GO" id="GO:0009636">
    <property type="term" value="P:response to toxic substance"/>
    <property type="evidence" value="ECO:0007669"/>
    <property type="project" value="InterPro"/>
</dbReference>
<keyword evidence="5" id="KW-0564">Palmitate</keyword>
<evidence type="ECO:0000256" key="2">
    <source>
        <dbReference type="ARBA" id="ARBA00022475"/>
    </source>
</evidence>
<reference evidence="7 8" key="1">
    <citation type="submission" date="2018-04" db="EMBL/GenBank/DDBJ databases">
        <title>Denitrifier Microvirgula.</title>
        <authorList>
            <person name="Anderson E."/>
            <person name="Jang J."/>
            <person name="Ishii S."/>
        </authorList>
    </citation>
    <scope>NUCLEOTIDE SEQUENCE [LARGE SCALE GENOMIC DNA]</scope>
    <source>
        <strain evidence="7 8">BE2.4</strain>
    </source>
</reference>
<dbReference type="GO" id="GO:0016020">
    <property type="term" value="C:membrane"/>
    <property type="evidence" value="ECO:0007669"/>
    <property type="project" value="InterPro"/>
</dbReference>
<protein>
    <submittedName>
        <fullName evidence="7">Entericidin</fullName>
    </submittedName>
</protein>
<dbReference type="InterPro" id="IPR012556">
    <property type="entry name" value="Entericidin"/>
</dbReference>
<evidence type="ECO:0000256" key="3">
    <source>
        <dbReference type="ARBA" id="ARBA00022729"/>
    </source>
</evidence>
<evidence type="ECO:0000256" key="6">
    <source>
        <dbReference type="ARBA" id="ARBA00023288"/>
    </source>
</evidence>
<keyword evidence="6" id="KW-0449">Lipoprotein</keyword>
<dbReference type="EMBL" id="CP028519">
    <property type="protein sequence ID" value="AVY94559.1"/>
    <property type="molecule type" value="Genomic_DNA"/>
</dbReference>
<dbReference type="RefSeq" id="WP_107889456.1">
    <property type="nucleotide sequence ID" value="NZ_CP028519.1"/>
</dbReference>
<evidence type="ECO:0000256" key="4">
    <source>
        <dbReference type="ARBA" id="ARBA00023136"/>
    </source>
</evidence>
<sequence>MTKLSVLVVLLAGVLAGCNTVQGVGRDISAGGRAIERVAK</sequence>
<keyword evidence="2" id="KW-1003">Cell membrane</keyword>
<proteinExistence type="inferred from homology"/>
<dbReference type="Proteomes" id="UP000244173">
    <property type="component" value="Chromosome"/>
</dbReference>
<organism evidence="7 8">
    <name type="scientific">Microvirgula aerodenitrificans</name>
    <dbReference type="NCBI Taxonomy" id="57480"/>
    <lineage>
        <taxon>Bacteria</taxon>
        <taxon>Pseudomonadati</taxon>
        <taxon>Pseudomonadota</taxon>
        <taxon>Betaproteobacteria</taxon>
        <taxon>Neisseriales</taxon>
        <taxon>Aquaspirillaceae</taxon>
        <taxon>Microvirgula</taxon>
    </lineage>
</organism>
<comment type="similarity">
    <text evidence="1">Belongs to the EcnA/EcnB lipoprotein family.</text>
</comment>
<keyword evidence="8" id="KW-1185">Reference proteome</keyword>
<dbReference type="AlphaFoldDB" id="A0A2S0PB00"/>
<evidence type="ECO:0000313" key="8">
    <source>
        <dbReference type="Proteomes" id="UP000244173"/>
    </source>
</evidence>
<dbReference type="PROSITE" id="PS51257">
    <property type="entry name" value="PROKAR_LIPOPROTEIN"/>
    <property type="match status" value="1"/>
</dbReference>